<dbReference type="HOGENOM" id="CLU_069576_0_0_6"/>
<evidence type="ECO:0000259" key="2">
    <source>
        <dbReference type="Pfam" id="PF06889"/>
    </source>
</evidence>
<evidence type="ECO:0000313" key="4">
    <source>
        <dbReference type="Proteomes" id="UP000029986"/>
    </source>
</evidence>
<gene>
    <name evidence="3" type="ORF">AT03_10475</name>
</gene>
<organism evidence="3 4">
    <name type="scientific">Hafnia alvei FB1</name>
    <dbReference type="NCBI Taxonomy" id="1453496"/>
    <lineage>
        <taxon>Bacteria</taxon>
        <taxon>Pseudomonadati</taxon>
        <taxon>Pseudomonadota</taxon>
        <taxon>Gammaproteobacteria</taxon>
        <taxon>Enterobacterales</taxon>
        <taxon>Hafniaceae</taxon>
        <taxon>Hafnia</taxon>
    </lineage>
</organism>
<dbReference type="OrthoDB" id="787383at2"/>
<sequence>MKELLQNHPNWRGFPGAGNSLFGQNHPGQEKLKRFRPQLKWKLRVLFGGACVGTALLLHFYFDAYITSPSEQHSTPLFLWGMTLICLLLANAIIYRTLNGQAQQQRRYYQHAGLVPLALSQRQALRLDIVQLYDCGFWSETLEYYPLAARVKDDDYHYNLFPLASASSYLQLLDNDWGIATAQDYHEMLQRLHNGMHSRLFAAQAAKKSEQLSQHLAELIGVTPKDVLDCLHSGSGNRPPALLWGFDLWRGIVMSRNAFSAGLIDESQAWKDLLKTADFVYEIFASFDDFYTNYRLGNAFWSNNPKMAKFRLDQFNGYKKYCRWPIAKLSWPSPSGIELSPDMLTGFGLLANKRMHQRIDRSANEMWQ</sequence>
<keyword evidence="1" id="KW-1133">Transmembrane helix</keyword>
<keyword evidence="1" id="KW-0812">Transmembrane</keyword>
<dbReference type="AlphaFoldDB" id="A0A097R210"/>
<keyword evidence="4" id="KW-1185">Reference proteome</keyword>
<dbReference type="eggNOG" id="ENOG5032Q3H">
    <property type="taxonomic scope" value="Bacteria"/>
</dbReference>
<feature type="transmembrane region" description="Helical" evidence="1">
    <location>
        <begin position="43"/>
        <end position="62"/>
    </location>
</feature>
<dbReference type="InterPro" id="IPR009677">
    <property type="entry name" value="DUF1266"/>
</dbReference>
<protein>
    <recommendedName>
        <fullName evidence="2">DUF1266 domain-containing protein</fullName>
    </recommendedName>
</protein>
<feature type="domain" description="DUF1266" evidence="2">
    <location>
        <begin position="173"/>
        <end position="331"/>
    </location>
</feature>
<evidence type="ECO:0000313" key="3">
    <source>
        <dbReference type="EMBL" id="AIU72762.1"/>
    </source>
</evidence>
<dbReference type="EMBL" id="CP009706">
    <property type="protein sequence ID" value="AIU72762.1"/>
    <property type="molecule type" value="Genomic_DNA"/>
</dbReference>
<dbReference type="KEGG" id="hav:AT03_10475"/>
<reference evidence="3 4" key="1">
    <citation type="journal article" date="2014" name="Gut Pathog.">
        <title>Gene clusters of Hafnia alvei strain FB1 important in survival and pathogenesis: a draft genome perspective.</title>
        <authorList>
            <person name="Tan J.Y."/>
            <person name="Yin W.F."/>
            <person name="Chan K.G."/>
        </authorList>
    </citation>
    <scope>NUCLEOTIDE SEQUENCE [LARGE SCALE GENOMIC DNA]</scope>
    <source>
        <strain evidence="3 4">FB1</strain>
    </source>
</reference>
<dbReference type="Pfam" id="PF06889">
    <property type="entry name" value="DUF1266"/>
    <property type="match status" value="1"/>
</dbReference>
<evidence type="ECO:0000256" key="1">
    <source>
        <dbReference type="SAM" id="Phobius"/>
    </source>
</evidence>
<dbReference type="Proteomes" id="UP000029986">
    <property type="component" value="Chromosome"/>
</dbReference>
<accession>A0A097R210</accession>
<proteinExistence type="predicted"/>
<keyword evidence="1" id="KW-0472">Membrane</keyword>
<feature type="transmembrane region" description="Helical" evidence="1">
    <location>
        <begin position="77"/>
        <end position="98"/>
    </location>
</feature>
<dbReference type="RefSeq" id="WP_025801246.1">
    <property type="nucleotide sequence ID" value="NZ_CP009706.1"/>
</dbReference>
<dbReference type="PATRIC" id="fig|1453496.5.peg.2104"/>
<name>A0A097R210_HAFAL</name>